<proteinExistence type="predicted"/>
<dbReference type="InterPro" id="IPR017517">
    <property type="entry name" value="Maleyloyr_isom"/>
</dbReference>
<name>A0ABW2CSU7_9ACTN</name>
<reference evidence="3" key="1">
    <citation type="journal article" date="2019" name="Int. J. Syst. Evol. Microbiol.">
        <title>The Global Catalogue of Microorganisms (GCM) 10K type strain sequencing project: providing services to taxonomists for standard genome sequencing and annotation.</title>
        <authorList>
            <consortium name="The Broad Institute Genomics Platform"/>
            <consortium name="The Broad Institute Genome Sequencing Center for Infectious Disease"/>
            <person name="Wu L."/>
            <person name="Ma J."/>
        </authorList>
    </citation>
    <scope>NUCLEOTIDE SEQUENCE [LARGE SCALE GENOMIC DNA]</scope>
    <source>
        <strain evidence="3">JCM 3369</strain>
    </source>
</reference>
<protein>
    <submittedName>
        <fullName evidence="2">Maleylpyruvate isomerase family mycothiol-dependent enzyme</fullName>
    </submittedName>
</protein>
<dbReference type="InterPro" id="IPR034660">
    <property type="entry name" value="DinB/YfiT-like"/>
</dbReference>
<feature type="domain" description="Mycothiol-dependent maleylpyruvate isomerase metal-binding" evidence="1">
    <location>
        <begin position="16"/>
        <end position="147"/>
    </location>
</feature>
<dbReference type="GO" id="GO:0016853">
    <property type="term" value="F:isomerase activity"/>
    <property type="evidence" value="ECO:0007669"/>
    <property type="project" value="UniProtKB-KW"/>
</dbReference>
<comment type="caution">
    <text evidence="2">The sequence shown here is derived from an EMBL/GenBank/DDBJ whole genome shotgun (WGS) entry which is preliminary data.</text>
</comment>
<dbReference type="InterPro" id="IPR024344">
    <property type="entry name" value="MDMPI_metal-binding"/>
</dbReference>
<dbReference type="SUPFAM" id="SSF55718">
    <property type="entry name" value="SCP-like"/>
    <property type="match status" value="1"/>
</dbReference>
<dbReference type="RefSeq" id="WP_206681751.1">
    <property type="nucleotide sequence ID" value="NZ_JBHSXE010000001.1"/>
</dbReference>
<dbReference type="InterPro" id="IPR036527">
    <property type="entry name" value="SCP2_sterol-bd_dom_sf"/>
</dbReference>
<evidence type="ECO:0000259" key="1">
    <source>
        <dbReference type="Pfam" id="PF11716"/>
    </source>
</evidence>
<accession>A0ABW2CSU7</accession>
<keyword evidence="2" id="KW-0413">Isomerase</keyword>
<dbReference type="Proteomes" id="UP001596380">
    <property type="component" value="Unassembled WGS sequence"/>
</dbReference>
<dbReference type="SUPFAM" id="SSF109854">
    <property type="entry name" value="DinB/YfiT-like putative metalloenzymes"/>
    <property type="match status" value="1"/>
</dbReference>
<organism evidence="2 3">
    <name type="scientific">Actinomadura yumaensis</name>
    <dbReference type="NCBI Taxonomy" id="111807"/>
    <lineage>
        <taxon>Bacteria</taxon>
        <taxon>Bacillati</taxon>
        <taxon>Actinomycetota</taxon>
        <taxon>Actinomycetes</taxon>
        <taxon>Streptosporangiales</taxon>
        <taxon>Thermomonosporaceae</taxon>
        <taxon>Actinomadura</taxon>
    </lineage>
</organism>
<dbReference type="EMBL" id="JBHSXS010000031">
    <property type="protein sequence ID" value="MFC6884851.1"/>
    <property type="molecule type" value="Genomic_DNA"/>
</dbReference>
<keyword evidence="3" id="KW-1185">Reference proteome</keyword>
<dbReference type="NCBIfam" id="TIGR03083">
    <property type="entry name" value="maleylpyruvate isomerase family mycothiol-dependent enzyme"/>
    <property type="match status" value="1"/>
</dbReference>
<sequence>MPSPAPSAAAMARAATAAAERFAALVESVPDPAAPIPATPPWTVTDVFGHVAMEPGRYRDLALGGGEWPSTAAGLPAFNDAQIAGLPNRDIGELAAVLRRDLQAFLETIEEQDPERLMMFDGDQRIRADRSLGTLIAEFVVHGHDIARATGRPWPIDPALVPMILTGLHQVMPGWVDRGSVGGHTATYQIRLRGGPTHVYRFRAGELSIDPPEPGRIDVRVSADPVTWLLLSYGRVAPWRPALTGKVFAYGRRPWLAPRLTANFLPA</sequence>
<evidence type="ECO:0000313" key="2">
    <source>
        <dbReference type="EMBL" id="MFC6884851.1"/>
    </source>
</evidence>
<evidence type="ECO:0000313" key="3">
    <source>
        <dbReference type="Proteomes" id="UP001596380"/>
    </source>
</evidence>
<dbReference type="Pfam" id="PF11716">
    <property type="entry name" value="MDMPI_N"/>
    <property type="match status" value="1"/>
</dbReference>
<gene>
    <name evidence="2" type="ORF">ACFQKB_34185</name>
</gene>
<dbReference type="Gene3D" id="1.20.120.450">
    <property type="entry name" value="dinb family like domain"/>
    <property type="match status" value="1"/>
</dbReference>